<dbReference type="SUPFAM" id="SSF50494">
    <property type="entry name" value="Trypsin-like serine proteases"/>
    <property type="match status" value="1"/>
</dbReference>
<dbReference type="PANTHER" id="PTHR43019:SF23">
    <property type="entry name" value="PROTEASE DO-LIKE 5, CHLOROPLASTIC"/>
    <property type="match status" value="1"/>
</dbReference>
<dbReference type="InterPro" id="IPR008984">
    <property type="entry name" value="SMAD_FHA_dom_sf"/>
</dbReference>
<accession>A0A6N2U641</accession>
<proteinExistence type="predicted"/>
<dbReference type="GO" id="GO:0004252">
    <property type="term" value="F:serine-type endopeptidase activity"/>
    <property type="evidence" value="ECO:0007669"/>
    <property type="project" value="InterPro"/>
</dbReference>
<keyword evidence="1" id="KW-0645">Protease</keyword>
<dbReference type="SMART" id="SM00240">
    <property type="entry name" value="FHA"/>
    <property type="match status" value="1"/>
</dbReference>
<dbReference type="SUPFAM" id="SSF49879">
    <property type="entry name" value="SMAD/FHA domain"/>
    <property type="match status" value="1"/>
</dbReference>
<dbReference type="Pfam" id="PF13365">
    <property type="entry name" value="Trypsin_2"/>
    <property type="match status" value="1"/>
</dbReference>
<dbReference type="GO" id="GO:0006508">
    <property type="term" value="P:proteolysis"/>
    <property type="evidence" value="ECO:0007669"/>
    <property type="project" value="UniProtKB-KW"/>
</dbReference>
<dbReference type="PANTHER" id="PTHR43019">
    <property type="entry name" value="SERINE ENDOPROTEASE DEGS"/>
    <property type="match status" value="1"/>
</dbReference>
<dbReference type="EC" id="3.4.21.107" evidence="1"/>
<dbReference type="PRINTS" id="PR00834">
    <property type="entry name" value="PROTEASES2C"/>
</dbReference>
<reference evidence="1" key="1">
    <citation type="submission" date="2019-11" db="EMBL/GenBank/DDBJ databases">
        <authorList>
            <person name="Feng L."/>
        </authorList>
    </citation>
    <scope>NUCLEOTIDE SEQUENCE</scope>
    <source>
        <strain evidence="1">AcaccaeLFYP115</strain>
    </source>
</reference>
<evidence type="ECO:0000313" key="1">
    <source>
        <dbReference type="EMBL" id="VYT12859.1"/>
    </source>
</evidence>
<dbReference type="Pfam" id="PF00498">
    <property type="entry name" value="FHA"/>
    <property type="match status" value="1"/>
</dbReference>
<name>A0A6N2U641_9FIRM</name>
<dbReference type="InterPro" id="IPR009003">
    <property type="entry name" value="Peptidase_S1_PA"/>
</dbReference>
<dbReference type="RefSeq" id="WP_006565442.1">
    <property type="nucleotide sequence ID" value="NZ_BAABZP010000001.1"/>
</dbReference>
<dbReference type="CDD" id="cd00060">
    <property type="entry name" value="FHA"/>
    <property type="match status" value="1"/>
</dbReference>
<dbReference type="InterPro" id="IPR000253">
    <property type="entry name" value="FHA_dom"/>
</dbReference>
<dbReference type="PROSITE" id="PS50006">
    <property type="entry name" value="FHA_DOMAIN"/>
    <property type="match status" value="1"/>
</dbReference>
<gene>
    <name evidence="1" type="primary">degP1</name>
    <name evidence="1" type="ORF">ACLFYP115_01759</name>
</gene>
<sequence>MTKRLKVSVLILCTAVFLFAVPVMASTPTEAKDSVVCIAIRDSRGSMIGWGSGFAIGKPGKDIQYIATNCHVAQPTDKYGNKIPCTLTVYFSAAAQRSMTAEVYWKSEEHDLAVLKLPEPTDQREAMVLCPMEKTDMDDDFAALGYPAASMAADVVKFDESDISITRGGISKQVRVNGTDCYLVDVEISQGNSGGPLVNSKGQVVGVNTFMIGEKAKYAVVIDELIRNLDQNQVPFAVAGSNVLQMVLIAGITAAVILVAVIILLVVKGKKKKQEPSPQIPEGHEIPPEPVASAPVPEHNSREASILVAGTGGKLANRKYRVTQATKIGRDSSKCGISFPIDTKGVSAVHCEVEPSGSGILLRDLNSTYGTFLGNGTKVEPGENRRLSSGDSFYLGGEDNRFEVR</sequence>
<organism evidence="1">
    <name type="scientific">Anaerostipes caccae</name>
    <dbReference type="NCBI Taxonomy" id="105841"/>
    <lineage>
        <taxon>Bacteria</taxon>
        <taxon>Bacillati</taxon>
        <taxon>Bacillota</taxon>
        <taxon>Clostridia</taxon>
        <taxon>Lachnospirales</taxon>
        <taxon>Lachnospiraceae</taxon>
        <taxon>Anaerostipes</taxon>
    </lineage>
</organism>
<dbReference type="AlphaFoldDB" id="A0A6N2U641"/>
<dbReference type="Gene3D" id="2.60.200.20">
    <property type="match status" value="1"/>
</dbReference>
<dbReference type="EMBL" id="CACRSQ010000003">
    <property type="protein sequence ID" value="VYT12859.1"/>
    <property type="molecule type" value="Genomic_DNA"/>
</dbReference>
<keyword evidence="1" id="KW-0378">Hydrolase</keyword>
<protein>
    <submittedName>
        <fullName evidence="1">Putative periplasmic serine endoprotease DegP-like</fullName>
        <ecNumber evidence="1">3.4.21.107</ecNumber>
    </submittedName>
</protein>
<dbReference type="InterPro" id="IPR001940">
    <property type="entry name" value="Peptidase_S1C"/>
</dbReference>
<dbReference type="Gene3D" id="2.40.10.120">
    <property type="match status" value="1"/>
</dbReference>